<feature type="region of interest" description="Disordered" evidence="1">
    <location>
        <begin position="62"/>
        <end position="89"/>
    </location>
</feature>
<dbReference type="EMBL" id="CP050066">
    <property type="protein sequence ID" value="QIP09815.1"/>
    <property type="molecule type" value="Genomic_DNA"/>
</dbReference>
<evidence type="ECO:0000256" key="1">
    <source>
        <dbReference type="SAM" id="MobiDB-lite"/>
    </source>
</evidence>
<dbReference type="Proteomes" id="UP000500895">
    <property type="component" value="Chromosome"/>
</dbReference>
<organism evidence="2 3">
    <name type="scientific">Bradyrhizobium symbiodeficiens</name>
    <dbReference type="NCBI Taxonomy" id="1404367"/>
    <lineage>
        <taxon>Bacteria</taxon>
        <taxon>Pseudomonadati</taxon>
        <taxon>Pseudomonadota</taxon>
        <taxon>Alphaproteobacteria</taxon>
        <taxon>Hyphomicrobiales</taxon>
        <taxon>Nitrobacteraceae</taxon>
        <taxon>Bradyrhizobium</taxon>
    </lineage>
</organism>
<evidence type="ECO:0000313" key="2">
    <source>
        <dbReference type="EMBL" id="QIP09815.1"/>
    </source>
</evidence>
<sequence length="89" mass="9875">MSRSSSRTPAGRWLPGNIRIMGVKLVAVTKSFRGFVEQFGIRYGQSNEKLRGPVLWLGDLRKRNDVGQGPDADPAVSDPPSEKQRSHAR</sequence>
<protein>
    <submittedName>
        <fullName evidence="2">Uncharacterized protein</fullName>
    </submittedName>
</protein>
<dbReference type="RefSeq" id="WP_166469348.1">
    <property type="nucleotide sequence ID" value="NZ_CP050066.2"/>
</dbReference>
<name>A0A6G9ABZ2_9BRAD</name>
<accession>A0A6G9ABZ2</accession>
<proteinExistence type="predicted"/>
<feature type="compositionally biased region" description="Basic and acidic residues" evidence="1">
    <location>
        <begin position="80"/>
        <end position="89"/>
    </location>
</feature>
<evidence type="ECO:0000313" key="3">
    <source>
        <dbReference type="Proteomes" id="UP000500895"/>
    </source>
</evidence>
<gene>
    <name evidence="2" type="ORF">HAV00_27820</name>
</gene>
<feature type="compositionally biased region" description="Low complexity" evidence="1">
    <location>
        <begin position="70"/>
        <end position="79"/>
    </location>
</feature>
<dbReference type="AlphaFoldDB" id="A0A6G9ABZ2"/>
<reference evidence="2 3" key="1">
    <citation type="journal article" date="2020" name="Int. J. Syst. Evol. Microbiol.">
        <title>Description and complete genome sequences of Bradyrhizobium symbiodeficiens sp. nov., a non-symbiotic bacterium associated with legumes native to Canada.</title>
        <authorList>
            <person name="Bromfield E.S.P."/>
            <person name="Cloutier S."/>
            <person name="Nguyen H.D.T."/>
        </authorList>
    </citation>
    <scope>NUCLEOTIDE SEQUENCE [LARGE SCALE GENOMIC DNA]</scope>
    <source>
        <strain evidence="2 3">101S1MB</strain>
    </source>
</reference>